<evidence type="ECO:0000313" key="8">
    <source>
        <dbReference type="EMBL" id="RHA89885.1"/>
    </source>
</evidence>
<keyword evidence="3" id="KW-1003">Cell membrane</keyword>
<protein>
    <submittedName>
        <fullName evidence="8">Type IV secretory system conjugative DNA transfer family protein</fullName>
    </submittedName>
</protein>
<dbReference type="EMBL" id="QSFX01000008">
    <property type="protein sequence ID" value="RHA89885.1"/>
    <property type="molecule type" value="Genomic_DNA"/>
</dbReference>
<dbReference type="InterPro" id="IPR027417">
    <property type="entry name" value="P-loop_NTPase"/>
</dbReference>
<feature type="transmembrane region" description="Helical" evidence="7">
    <location>
        <begin position="46"/>
        <end position="65"/>
    </location>
</feature>
<dbReference type="SUPFAM" id="SSF52540">
    <property type="entry name" value="P-loop containing nucleoside triphosphate hydrolases"/>
    <property type="match status" value="1"/>
</dbReference>
<sequence length="782" mass="89415">MIDKKKRLMKINRIISDKRNLALITFLMDVAFFIVINFVINSFAGITSSVGGGGKLADAISFVNIFPRMSLILHSKFVRSVYTVLFLFIAVLDVAFVYQIKFAYSEEEINIGQKGTQRWTELEEIKEQYIEIEDRKIEYDGPPGFPICEHGNKIYIDTSPVNNVVIGTTRSGKGETMVYKSIDVYSRSKQRPSIVAIDMKIELYKSSKKTLEKRGYEVYLLNLQDPLHSMGDDVLDLIKQFYKAGNPAEAELQAQAFTFLVFDPENQTGNERYFASTAATITACLIIAITEDALKEDKIINKKRKAAYKKKTEEFKKLSDEEKQNVRNEYQNYKTDVFLNYDVPYIPDEVEYYDTDVNEKKVNMYSIINTFTELQRNVIDPDTHTTMLEEFFTKRPPLDRAKLKYASLEFATSGTKGNVYSTMLSKLDIFTFENIAKMTAENSIHFVDIGFGDKPIAVFIGFPDYDSSKNFLAVTFIKQVYVALAQKCGKKGKCTRRVKMVVDEAGNMPKIEDLRGMVTIGLGRNIFFDFYIQSLQQFESVYGKDGEIIYGNCGNKVYLMAGDDDTPEKFSKQIGTETVTDLQRTGSMFSLSKHFMESSLEKRLISANQLQELREGEAVIKRTMKRTDNHGNPIKPTPIFNSLDTGTAFKYRYQYLTDDFPNADEIDLDDVNTESREYINLKNRVWDPEISFRQMAQEKLSENGSRLIDFPENVRDAVLKIMEKIKGNDYNKDEVLDMDITAIKSIINADNYLKNYEKKAIIITINSVGGGKQCEDSVKKEN</sequence>
<keyword evidence="4 7" id="KW-0812">Transmembrane</keyword>
<dbReference type="InterPro" id="IPR003688">
    <property type="entry name" value="TraG/VirD4"/>
</dbReference>
<evidence type="ECO:0000256" key="1">
    <source>
        <dbReference type="ARBA" id="ARBA00004651"/>
    </source>
</evidence>
<dbReference type="InterPro" id="IPR051539">
    <property type="entry name" value="T4SS-coupling_protein"/>
</dbReference>
<evidence type="ECO:0000256" key="6">
    <source>
        <dbReference type="ARBA" id="ARBA00023136"/>
    </source>
</evidence>
<evidence type="ECO:0000256" key="2">
    <source>
        <dbReference type="ARBA" id="ARBA00008806"/>
    </source>
</evidence>
<evidence type="ECO:0000313" key="9">
    <source>
        <dbReference type="Proteomes" id="UP000283492"/>
    </source>
</evidence>
<gene>
    <name evidence="8" type="ORF">DW914_06600</name>
</gene>
<reference evidence="8 9" key="1">
    <citation type="submission" date="2018-08" db="EMBL/GenBank/DDBJ databases">
        <title>A genome reference for cultivated species of the human gut microbiota.</title>
        <authorList>
            <person name="Zou Y."/>
            <person name="Xue W."/>
            <person name="Luo G."/>
        </authorList>
    </citation>
    <scope>NUCLEOTIDE SEQUENCE [LARGE SCALE GENOMIC DNA]</scope>
    <source>
        <strain evidence="8 9">AM42-1AC</strain>
    </source>
</reference>
<evidence type="ECO:0000256" key="7">
    <source>
        <dbReference type="SAM" id="Phobius"/>
    </source>
</evidence>
<dbReference type="Proteomes" id="UP000283492">
    <property type="component" value="Unassembled WGS sequence"/>
</dbReference>
<dbReference type="Pfam" id="PF02534">
    <property type="entry name" value="T4SS-DNA_transf"/>
    <property type="match status" value="1"/>
</dbReference>
<keyword evidence="5 7" id="KW-1133">Transmembrane helix</keyword>
<dbReference type="PANTHER" id="PTHR37937">
    <property type="entry name" value="CONJUGATIVE TRANSFER: DNA TRANSPORT"/>
    <property type="match status" value="1"/>
</dbReference>
<dbReference type="CDD" id="cd01127">
    <property type="entry name" value="TrwB_TraG_TraD_VirD4"/>
    <property type="match status" value="1"/>
</dbReference>
<dbReference type="Gene3D" id="3.40.50.300">
    <property type="entry name" value="P-loop containing nucleotide triphosphate hydrolases"/>
    <property type="match status" value="1"/>
</dbReference>
<organism evidence="8 9">
    <name type="scientific">Roseburia inulinivorans</name>
    <dbReference type="NCBI Taxonomy" id="360807"/>
    <lineage>
        <taxon>Bacteria</taxon>
        <taxon>Bacillati</taxon>
        <taxon>Bacillota</taxon>
        <taxon>Clostridia</taxon>
        <taxon>Lachnospirales</taxon>
        <taxon>Lachnospiraceae</taxon>
        <taxon>Roseburia</taxon>
    </lineage>
</organism>
<evidence type="ECO:0000256" key="3">
    <source>
        <dbReference type="ARBA" id="ARBA00022475"/>
    </source>
</evidence>
<comment type="subcellular location">
    <subcellularLocation>
        <location evidence="1">Cell membrane</location>
        <topology evidence="1">Multi-pass membrane protein</topology>
    </subcellularLocation>
</comment>
<keyword evidence="6 7" id="KW-0472">Membrane</keyword>
<proteinExistence type="inferred from homology"/>
<feature type="transmembrane region" description="Helical" evidence="7">
    <location>
        <begin position="21"/>
        <end position="40"/>
    </location>
</feature>
<name>A0A413TY68_9FIRM</name>
<dbReference type="RefSeq" id="WP_118580737.1">
    <property type="nucleotide sequence ID" value="NZ_CABJFX010000008.1"/>
</dbReference>
<dbReference type="AlphaFoldDB" id="A0A413TY68"/>
<evidence type="ECO:0000256" key="4">
    <source>
        <dbReference type="ARBA" id="ARBA00022692"/>
    </source>
</evidence>
<evidence type="ECO:0000256" key="5">
    <source>
        <dbReference type="ARBA" id="ARBA00022989"/>
    </source>
</evidence>
<comment type="similarity">
    <text evidence="2">Belongs to the VirD4/TraG family.</text>
</comment>
<dbReference type="GO" id="GO:0005886">
    <property type="term" value="C:plasma membrane"/>
    <property type="evidence" value="ECO:0007669"/>
    <property type="project" value="UniProtKB-SubCell"/>
</dbReference>
<comment type="caution">
    <text evidence="8">The sequence shown here is derived from an EMBL/GenBank/DDBJ whole genome shotgun (WGS) entry which is preliminary data.</text>
</comment>
<accession>A0A413TY68</accession>
<feature type="transmembrane region" description="Helical" evidence="7">
    <location>
        <begin position="77"/>
        <end position="98"/>
    </location>
</feature>
<dbReference type="PANTHER" id="PTHR37937:SF1">
    <property type="entry name" value="CONJUGATIVE TRANSFER: DNA TRANSPORT"/>
    <property type="match status" value="1"/>
</dbReference>